<dbReference type="AlphaFoldDB" id="A0A6A6WYC1"/>
<keyword evidence="2" id="KW-1185">Reference proteome</keyword>
<sequence length="97" mass="10612">PACVVHKHHLGYVHAQGVGTGLIQRAECATTGIIKNGTIQIEERKYGIKREDFAAEAVKTRKRALVLALLHALGLACGTIKRRCLKTVQLQRVTILS</sequence>
<gene>
    <name evidence="1" type="ORF">K505DRAFT_201065</name>
</gene>
<dbReference type="OrthoDB" id="5421503at2759"/>
<name>A0A6A6WYC1_9PLEO</name>
<feature type="non-terminal residue" evidence="1">
    <location>
        <position position="97"/>
    </location>
</feature>
<organism evidence="1 2">
    <name type="scientific">Melanomma pulvis-pyrius CBS 109.77</name>
    <dbReference type="NCBI Taxonomy" id="1314802"/>
    <lineage>
        <taxon>Eukaryota</taxon>
        <taxon>Fungi</taxon>
        <taxon>Dikarya</taxon>
        <taxon>Ascomycota</taxon>
        <taxon>Pezizomycotina</taxon>
        <taxon>Dothideomycetes</taxon>
        <taxon>Pleosporomycetidae</taxon>
        <taxon>Pleosporales</taxon>
        <taxon>Melanommataceae</taxon>
        <taxon>Melanomma</taxon>
    </lineage>
</organism>
<dbReference type="EMBL" id="MU002176">
    <property type="protein sequence ID" value="KAF2788931.1"/>
    <property type="molecule type" value="Genomic_DNA"/>
</dbReference>
<evidence type="ECO:0000313" key="2">
    <source>
        <dbReference type="Proteomes" id="UP000799757"/>
    </source>
</evidence>
<accession>A0A6A6WYC1</accession>
<proteinExistence type="predicted"/>
<evidence type="ECO:0000313" key="1">
    <source>
        <dbReference type="EMBL" id="KAF2788931.1"/>
    </source>
</evidence>
<dbReference type="Proteomes" id="UP000799757">
    <property type="component" value="Unassembled WGS sequence"/>
</dbReference>
<feature type="non-terminal residue" evidence="1">
    <location>
        <position position="1"/>
    </location>
</feature>
<reference evidence="1" key="1">
    <citation type="journal article" date="2020" name="Stud. Mycol.">
        <title>101 Dothideomycetes genomes: a test case for predicting lifestyles and emergence of pathogens.</title>
        <authorList>
            <person name="Haridas S."/>
            <person name="Albert R."/>
            <person name="Binder M."/>
            <person name="Bloem J."/>
            <person name="Labutti K."/>
            <person name="Salamov A."/>
            <person name="Andreopoulos B."/>
            <person name="Baker S."/>
            <person name="Barry K."/>
            <person name="Bills G."/>
            <person name="Bluhm B."/>
            <person name="Cannon C."/>
            <person name="Castanera R."/>
            <person name="Culley D."/>
            <person name="Daum C."/>
            <person name="Ezra D."/>
            <person name="Gonzalez J."/>
            <person name="Henrissat B."/>
            <person name="Kuo A."/>
            <person name="Liang C."/>
            <person name="Lipzen A."/>
            <person name="Lutzoni F."/>
            <person name="Magnuson J."/>
            <person name="Mondo S."/>
            <person name="Nolan M."/>
            <person name="Ohm R."/>
            <person name="Pangilinan J."/>
            <person name="Park H.-J."/>
            <person name="Ramirez L."/>
            <person name="Alfaro M."/>
            <person name="Sun H."/>
            <person name="Tritt A."/>
            <person name="Yoshinaga Y."/>
            <person name="Zwiers L.-H."/>
            <person name="Turgeon B."/>
            <person name="Goodwin S."/>
            <person name="Spatafora J."/>
            <person name="Crous P."/>
            <person name="Grigoriev I."/>
        </authorList>
    </citation>
    <scope>NUCLEOTIDE SEQUENCE</scope>
    <source>
        <strain evidence="1">CBS 109.77</strain>
    </source>
</reference>
<protein>
    <submittedName>
        <fullName evidence="1">Uncharacterized protein</fullName>
    </submittedName>
</protein>